<dbReference type="Proteomes" id="UP001447516">
    <property type="component" value="Unassembled WGS sequence"/>
</dbReference>
<dbReference type="EMBL" id="JBDJAW010000007">
    <property type="protein sequence ID" value="MEN3535718.1"/>
    <property type="molecule type" value="Genomic_DNA"/>
</dbReference>
<accession>A0ABV0AK76</accession>
<protein>
    <submittedName>
        <fullName evidence="2">DUF1648 domain-containing protein</fullName>
    </submittedName>
</protein>
<keyword evidence="1" id="KW-1133">Transmembrane helix</keyword>
<keyword evidence="1" id="KW-0472">Membrane</keyword>
<feature type="transmembrane region" description="Helical" evidence="1">
    <location>
        <begin position="193"/>
        <end position="214"/>
    </location>
</feature>
<feature type="transmembrane region" description="Helical" evidence="1">
    <location>
        <begin position="220"/>
        <end position="242"/>
    </location>
</feature>
<name>A0ABV0AK76_9ACTN</name>
<keyword evidence="1" id="KW-0812">Transmembrane</keyword>
<reference evidence="2 3" key="1">
    <citation type="submission" date="2024-05" db="EMBL/GenBank/DDBJ databases">
        <title>Microbispora sp.ZYX-F-249.</title>
        <authorList>
            <person name="Xie H."/>
        </authorList>
    </citation>
    <scope>NUCLEOTIDE SEQUENCE [LARGE SCALE GENOMIC DNA]</scope>
    <source>
        <strain evidence="2 3">ZYX-F-249</strain>
    </source>
</reference>
<organism evidence="2 3">
    <name type="scientific">Microbispora maris</name>
    <dbReference type="NCBI Taxonomy" id="3144104"/>
    <lineage>
        <taxon>Bacteria</taxon>
        <taxon>Bacillati</taxon>
        <taxon>Actinomycetota</taxon>
        <taxon>Actinomycetes</taxon>
        <taxon>Streptosporangiales</taxon>
        <taxon>Streptosporangiaceae</taxon>
        <taxon>Microbispora</taxon>
    </lineage>
</organism>
<keyword evidence="3" id="KW-1185">Reference proteome</keyword>
<evidence type="ECO:0000313" key="2">
    <source>
        <dbReference type="EMBL" id="MEN3535718.1"/>
    </source>
</evidence>
<feature type="transmembrane region" description="Helical" evidence="1">
    <location>
        <begin position="63"/>
        <end position="85"/>
    </location>
</feature>
<dbReference type="RefSeq" id="WP_346225740.1">
    <property type="nucleotide sequence ID" value="NZ_JBDJAW010000007.1"/>
</dbReference>
<feature type="transmembrane region" description="Helical" evidence="1">
    <location>
        <begin position="97"/>
        <end position="121"/>
    </location>
</feature>
<comment type="caution">
    <text evidence="2">The sequence shown here is derived from an EMBL/GenBank/DDBJ whole genome shotgun (WGS) entry which is preliminary data.</text>
</comment>
<gene>
    <name evidence="2" type="ORF">AAH991_11440</name>
</gene>
<feature type="transmembrane region" description="Helical" evidence="1">
    <location>
        <begin position="133"/>
        <end position="154"/>
    </location>
</feature>
<proteinExistence type="predicted"/>
<sequence length="337" mass="35180">MTDPYDSSPNGVRARLLVAIAAWTVLVAAVLVAVPLAFADRLPDPLATHWGSSEGPDGSMSPTAFMLLLIGMWAVVAGIGAVAAARGRHLARRVTRAWFCAGLAWAGGFMVTTQAVTIAANLDRGHWTRAQDVSWQVAVVLVAPIALGALGWLAGRPGPDVPAPSPETGRLIDLDPGRRPVWVSTTTARWAGWLALASLAAAVVVAGVALYGLFPGGWGAVLPLALAGVIGTVLSSVSVRVVPEALTVSVGPLRWPSRRVRLERVERAWAEERYPTQVGGWGLRGLPGRATIMIRGGECLVVRYVSGGELAITVDDAATGAALVNALVARRHSSAGR</sequence>
<evidence type="ECO:0000313" key="3">
    <source>
        <dbReference type="Proteomes" id="UP001447516"/>
    </source>
</evidence>
<evidence type="ECO:0000256" key="1">
    <source>
        <dbReference type="SAM" id="Phobius"/>
    </source>
</evidence>